<protein>
    <submittedName>
        <fullName evidence="1">Uncharacterized protein</fullName>
    </submittedName>
</protein>
<dbReference type="AlphaFoldDB" id="A0A0B7GVG6"/>
<reference evidence="2 4" key="3">
    <citation type="submission" date="2019-08" db="EMBL/GenBank/DDBJ databases">
        <authorList>
            <person name="Kuhnert P."/>
        </authorList>
    </citation>
    <scope>NUCLEOTIDE SEQUENCE [LARGE SCALE GENOMIC DNA]</scope>
    <source>
        <strain evidence="2 4">B36.5</strain>
    </source>
</reference>
<dbReference type="RefSeq" id="WP_024753594.1">
    <property type="nucleotide sequence ID" value="NZ_CDNC01000012.1"/>
</dbReference>
<name>A0A0B7GVG6_TREPH</name>
<keyword evidence="3" id="KW-1185">Reference proteome</keyword>
<dbReference type="EMBL" id="CP042817">
    <property type="protein sequence ID" value="QEJ98122.1"/>
    <property type="molecule type" value="Genomic_DNA"/>
</dbReference>
<organism evidence="1 3">
    <name type="scientific">Treponema phagedenis</name>
    <dbReference type="NCBI Taxonomy" id="162"/>
    <lineage>
        <taxon>Bacteria</taxon>
        <taxon>Pseudomonadati</taxon>
        <taxon>Spirochaetota</taxon>
        <taxon>Spirochaetia</taxon>
        <taxon>Spirochaetales</taxon>
        <taxon>Treponemataceae</taxon>
        <taxon>Treponema</taxon>
    </lineage>
</organism>
<reference evidence="3" key="2">
    <citation type="submission" date="2015-01" db="EMBL/GenBank/DDBJ databases">
        <authorList>
            <person name="Manzoor Shahid"/>
            <person name="Zubair Saima"/>
        </authorList>
    </citation>
    <scope>NUCLEOTIDE SEQUENCE [LARGE SCALE GENOMIC DNA]</scope>
    <source>
        <strain evidence="3">V1</strain>
    </source>
</reference>
<dbReference type="Proteomes" id="UP000042527">
    <property type="component" value="Unassembled WGS sequence"/>
</dbReference>
<proteinExistence type="predicted"/>
<gene>
    <name evidence="2" type="ORF">FUT82_09000</name>
    <name evidence="1" type="ORF">TPHV1_20069</name>
</gene>
<accession>A0A0B7GVG6</accession>
<evidence type="ECO:0000313" key="3">
    <source>
        <dbReference type="Proteomes" id="UP000042527"/>
    </source>
</evidence>
<evidence type="ECO:0000313" key="1">
    <source>
        <dbReference type="EMBL" id="CEM61532.1"/>
    </source>
</evidence>
<evidence type="ECO:0000313" key="2">
    <source>
        <dbReference type="EMBL" id="QEJ98122.1"/>
    </source>
</evidence>
<sequence length="230" mass="26393">MKAILIAEEENIFSGIIRFANTYGFDFIHYRSAVKALDNIEEIAPDAIFINAVDFPRHWKVITQHIRWDTSKNDMLILLLVNSDFTSLDADKATKIGVQAIINYENPAAQSNEALRNIFLRYKQIPKTDVPLLPEEKALNFMFTNPLNDAIITGRIEKLTEHYFDFNPDIPSSVGNIEENQILENCSLKMDQRILKLTCKVLCAKNGLRLAFSPRNEKDRATINFFINKK</sequence>
<dbReference type="Proteomes" id="UP000323594">
    <property type="component" value="Chromosome"/>
</dbReference>
<reference evidence="1" key="1">
    <citation type="submission" date="2015-01" db="EMBL/GenBank/DDBJ databases">
        <authorList>
            <person name="Xiang T."/>
            <person name="Song Y."/>
            <person name="Huang L."/>
            <person name="Wang B."/>
            <person name="Wu P."/>
        </authorList>
    </citation>
    <scope>NUCLEOTIDE SEQUENCE [LARGE SCALE GENOMIC DNA]</scope>
    <source>
        <strain evidence="1">V1</strain>
    </source>
</reference>
<evidence type="ECO:0000313" key="4">
    <source>
        <dbReference type="Proteomes" id="UP000323594"/>
    </source>
</evidence>
<dbReference type="EMBL" id="CDNC01000012">
    <property type="protein sequence ID" value="CEM61532.1"/>
    <property type="molecule type" value="Genomic_DNA"/>
</dbReference>
<dbReference type="GeneID" id="57753132"/>
<dbReference type="OrthoDB" id="359116at2"/>